<dbReference type="PANTHER" id="PTHR10507">
    <property type="entry name" value="CDC45-RELATED PROTEIN"/>
    <property type="match status" value="1"/>
</dbReference>
<keyword evidence="3" id="KW-0235">DNA replication</keyword>
<keyword evidence="5" id="KW-0131">Cell cycle</keyword>
<dbReference type="GO" id="GO:1902977">
    <property type="term" value="P:mitotic DNA replication preinitiation complex assembly"/>
    <property type="evidence" value="ECO:0007669"/>
    <property type="project" value="TreeGrafter"/>
</dbReference>
<accession>A0A1Y2ESE9</accession>
<evidence type="ECO:0000313" key="7">
    <source>
        <dbReference type="EMBL" id="ORY74086.1"/>
    </source>
</evidence>
<dbReference type="PANTHER" id="PTHR10507:SF0">
    <property type="entry name" value="CELL DIVISION CONTROL PROTEIN 45 HOMOLOG"/>
    <property type="match status" value="1"/>
</dbReference>
<reference evidence="7 8" key="1">
    <citation type="submission" date="2016-07" db="EMBL/GenBank/DDBJ databases">
        <title>Pervasive Adenine N6-methylation of Active Genes in Fungi.</title>
        <authorList>
            <consortium name="DOE Joint Genome Institute"/>
            <person name="Mondo S.J."/>
            <person name="Dannebaum R.O."/>
            <person name="Kuo R.C."/>
            <person name="Labutti K."/>
            <person name="Haridas S."/>
            <person name="Kuo A."/>
            <person name="Salamov A."/>
            <person name="Ahrendt S.R."/>
            <person name="Lipzen A."/>
            <person name="Sullivan W."/>
            <person name="Andreopoulos W.B."/>
            <person name="Clum A."/>
            <person name="Lindquist E."/>
            <person name="Daum C."/>
            <person name="Ramamoorthy G.K."/>
            <person name="Gryganskyi A."/>
            <person name="Culley D."/>
            <person name="Magnuson J.K."/>
            <person name="James T.Y."/>
            <person name="O'Malley M.A."/>
            <person name="Stajich J.E."/>
            <person name="Spatafora J.W."/>
            <person name="Visel A."/>
            <person name="Grigoriev I.V."/>
        </authorList>
    </citation>
    <scope>NUCLEOTIDE SEQUENCE [LARGE SCALE GENOMIC DNA]</scope>
    <source>
        <strain evidence="7 8">62-1032</strain>
    </source>
</reference>
<evidence type="ECO:0000256" key="2">
    <source>
        <dbReference type="ARBA" id="ARBA00010727"/>
    </source>
</evidence>
<evidence type="ECO:0000256" key="4">
    <source>
        <dbReference type="ARBA" id="ARBA00023242"/>
    </source>
</evidence>
<evidence type="ECO:0000256" key="5">
    <source>
        <dbReference type="ARBA" id="ARBA00023306"/>
    </source>
</evidence>
<feature type="compositionally biased region" description="Basic and acidic residues" evidence="6">
    <location>
        <begin position="470"/>
        <end position="486"/>
    </location>
</feature>
<evidence type="ECO:0000256" key="6">
    <source>
        <dbReference type="SAM" id="MobiDB-lite"/>
    </source>
</evidence>
<feature type="region of interest" description="Disordered" evidence="6">
    <location>
        <begin position="179"/>
        <end position="238"/>
    </location>
</feature>
<dbReference type="AlphaFoldDB" id="A0A1Y2ESE9"/>
<dbReference type="EMBL" id="MCGR01000043">
    <property type="protein sequence ID" value="ORY74086.1"/>
    <property type="molecule type" value="Genomic_DNA"/>
</dbReference>
<feature type="region of interest" description="Disordered" evidence="6">
    <location>
        <begin position="466"/>
        <end position="528"/>
    </location>
</feature>
<dbReference type="FunCoup" id="A0A1Y2ESE9">
    <property type="interactions" value="301"/>
</dbReference>
<dbReference type="GO" id="GO:0003697">
    <property type="term" value="F:single-stranded DNA binding"/>
    <property type="evidence" value="ECO:0007669"/>
    <property type="project" value="TreeGrafter"/>
</dbReference>
<keyword evidence="4" id="KW-0539">Nucleus</keyword>
<dbReference type="OrthoDB" id="10258882at2759"/>
<feature type="compositionally biased region" description="Acidic residues" evidence="6">
    <location>
        <begin position="205"/>
        <end position="214"/>
    </location>
</feature>
<protein>
    <submittedName>
        <fullName evidence="7">CDC45 family</fullName>
    </submittedName>
</protein>
<dbReference type="InterPro" id="IPR003874">
    <property type="entry name" value="CDC45"/>
</dbReference>
<dbReference type="GO" id="GO:0003682">
    <property type="term" value="F:chromatin binding"/>
    <property type="evidence" value="ECO:0007669"/>
    <property type="project" value="TreeGrafter"/>
</dbReference>
<dbReference type="GO" id="GO:0003688">
    <property type="term" value="F:DNA replication origin binding"/>
    <property type="evidence" value="ECO:0007669"/>
    <property type="project" value="TreeGrafter"/>
</dbReference>
<comment type="subcellular location">
    <subcellularLocation>
        <location evidence="1">Nucleus</location>
    </subcellularLocation>
</comment>
<dbReference type="STRING" id="106004.A0A1Y2ESE9"/>
<proteinExistence type="inferred from homology"/>
<comment type="similarity">
    <text evidence="2">Belongs to the CDC45 family.</text>
</comment>
<keyword evidence="8" id="KW-1185">Reference proteome</keyword>
<evidence type="ECO:0000313" key="8">
    <source>
        <dbReference type="Proteomes" id="UP000193467"/>
    </source>
</evidence>
<name>A0A1Y2ESE9_9BASI</name>
<dbReference type="Proteomes" id="UP000193467">
    <property type="component" value="Unassembled WGS sequence"/>
</dbReference>
<evidence type="ECO:0000256" key="3">
    <source>
        <dbReference type="ARBA" id="ARBA00022705"/>
    </source>
</evidence>
<sequence>MYIPSSLYPTAYQSIVSRARASPDCTTFLLVSPDVDALCAARALAFLFKQDDVVARIHPVASYDTVAQMQTELEGKDVRSLILINLGGLLDLYDMFSYLPPTALIHVLDSHRPIELRTLFQSSAYATALFDVRRARGKGRGVGSERDLPEKEMTVVVWSDAEGDESREGVKEAWEAMQYEPDSDSDSDSDSDGDLPRGRRGGSGSDDEDDEDEDGARVGKRRRTSTEPQPLSKAQRHRYRSRMAKYYDAGAYYGQSVAGQVFLLAVLLERADTDSVWLAILGLTHQFNTNAIDRERYEGYVTLLSDEVARLSSTASSLVASSDPLASTGPNDRSIRPSEELRFCLFRHWNLYDSMYHSGYMGSKMKLWTERGRRNLSGMLAKMGCPLSESSEIYQHMATDLKNSLFGKIEALAPEYGLHDLIVPSFVRKSGYRTDIAAADAVEGIGALLEVATGVRLDFGNAVGGRRAAGGHEADREHGGREEWAEGVRGWVGRGEGKENRPLGREVGRNGKDGEGEDEEESEESRRERRDKDWGLRNFWLAWDALDHDTSLLRSALPLSMALHRAVMDQGGYILEKQAIKSLRTYRLAIIKEGPDLAVFRHPSTLLRLALWLVDAVRDLVGQGAVAAGAGAAGKKPKSLPFVLASLNEEKDTFLVVGVVGAVEYGDVKKNPFAAAFKRAIDTSGSIGRGTSFESSAVEIRREHLDKFLKDLALS</sequence>
<feature type="compositionally biased region" description="Acidic residues" evidence="6">
    <location>
        <begin position="181"/>
        <end position="193"/>
    </location>
</feature>
<dbReference type="GO" id="GO:0000727">
    <property type="term" value="P:double-strand break repair via break-induced replication"/>
    <property type="evidence" value="ECO:0007669"/>
    <property type="project" value="TreeGrafter"/>
</dbReference>
<dbReference type="GO" id="GO:0031261">
    <property type="term" value="C:DNA replication preinitiation complex"/>
    <property type="evidence" value="ECO:0007669"/>
    <property type="project" value="TreeGrafter"/>
</dbReference>
<evidence type="ECO:0000256" key="1">
    <source>
        <dbReference type="ARBA" id="ARBA00004123"/>
    </source>
</evidence>
<dbReference type="Pfam" id="PF02724">
    <property type="entry name" value="CDC45"/>
    <property type="match status" value="1"/>
</dbReference>
<dbReference type="GO" id="GO:0006270">
    <property type="term" value="P:DNA replication initiation"/>
    <property type="evidence" value="ECO:0007669"/>
    <property type="project" value="InterPro"/>
</dbReference>
<gene>
    <name evidence="7" type="ORF">BCR35DRAFT_281399</name>
</gene>
<organism evidence="7 8">
    <name type="scientific">Leucosporidium creatinivorum</name>
    <dbReference type="NCBI Taxonomy" id="106004"/>
    <lineage>
        <taxon>Eukaryota</taxon>
        <taxon>Fungi</taxon>
        <taxon>Dikarya</taxon>
        <taxon>Basidiomycota</taxon>
        <taxon>Pucciniomycotina</taxon>
        <taxon>Microbotryomycetes</taxon>
        <taxon>Leucosporidiales</taxon>
        <taxon>Leucosporidium</taxon>
    </lineage>
</organism>
<dbReference type="InParanoid" id="A0A1Y2ESE9"/>
<comment type="caution">
    <text evidence="7">The sequence shown here is derived from an EMBL/GenBank/DDBJ whole genome shotgun (WGS) entry which is preliminary data.</text>
</comment>
<feature type="compositionally biased region" description="Basic and acidic residues" evidence="6">
    <location>
        <begin position="495"/>
        <end position="514"/>
    </location>
</feature>